<dbReference type="CDD" id="cd00082">
    <property type="entry name" value="HisKA"/>
    <property type="match status" value="1"/>
</dbReference>
<evidence type="ECO:0000259" key="6">
    <source>
        <dbReference type="PROSITE" id="PS50110"/>
    </source>
</evidence>
<dbReference type="SMART" id="SM00448">
    <property type="entry name" value="REC"/>
    <property type="match status" value="1"/>
</dbReference>
<dbReference type="PROSITE" id="PS50110">
    <property type="entry name" value="RESPONSE_REGULATORY"/>
    <property type="match status" value="1"/>
</dbReference>
<dbReference type="PANTHER" id="PTHR43547:SF2">
    <property type="entry name" value="HYBRID SIGNAL TRANSDUCTION HISTIDINE KINASE C"/>
    <property type="match status" value="1"/>
</dbReference>
<dbReference type="RefSeq" id="WP_109325531.1">
    <property type="nucleotide sequence ID" value="NZ_CP029353.1"/>
</dbReference>
<reference evidence="8" key="1">
    <citation type="submission" date="2018-05" db="EMBL/GenBank/DDBJ databases">
        <title>Azospirillum thermophila sp. nov., a novel isolated from hot spring.</title>
        <authorList>
            <person name="Zhao Z."/>
        </authorList>
    </citation>
    <scope>NUCLEOTIDE SEQUENCE [LARGE SCALE GENOMIC DNA]</scope>
    <source>
        <strain evidence="8">CFH 70021</strain>
    </source>
</reference>
<comment type="catalytic activity">
    <reaction evidence="1">
        <text>ATP + protein L-histidine = ADP + protein N-phospho-L-histidine.</text>
        <dbReference type="EC" id="2.7.13.3"/>
    </reaction>
</comment>
<dbReference type="Gene3D" id="3.40.50.2300">
    <property type="match status" value="1"/>
</dbReference>
<protein>
    <recommendedName>
        <fullName evidence="2">histidine kinase</fullName>
        <ecNumber evidence="2">2.7.13.3</ecNumber>
    </recommendedName>
</protein>
<gene>
    <name evidence="7" type="ORF">DEW08_06550</name>
</gene>
<keyword evidence="3 4" id="KW-0597">Phosphoprotein</keyword>
<dbReference type="InterPro" id="IPR001789">
    <property type="entry name" value="Sig_transdc_resp-reg_receiver"/>
</dbReference>
<dbReference type="EC" id="2.7.13.3" evidence="2"/>
<evidence type="ECO:0000313" key="7">
    <source>
        <dbReference type="EMBL" id="AWK85963.1"/>
    </source>
</evidence>
<feature type="region of interest" description="Disordered" evidence="5">
    <location>
        <begin position="1"/>
        <end position="23"/>
    </location>
</feature>
<evidence type="ECO:0000256" key="3">
    <source>
        <dbReference type="ARBA" id="ARBA00022553"/>
    </source>
</evidence>
<evidence type="ECO:0000256" key="5">
    <source>
        <dbReference type="SAM" id="MobiDB-lite"/>
    </source>
</evidence>
<dbReference type="SUPFAM" id="SSF55874">
    <property type="entry name" value="ATPase domain of HSP90 chaperone/DNA topoisomerase II/histidine kinase"/>
    <property type="match status" value="1"/>
</dbReference>
<dbReference type="Gene3D" id="3.30.565.10">
    <property type="entry name" value="Histidine kinase-like ATPase, C-terminal domain"/>
    <property type="match status" value="1"/>
</dbReference>
<dbReference type="InterPro" id="IPR036890">
    <property type="entry name" value="HATPase_C_sf"/>
</dbReference>
<dbReference type="Proteomes" id="UP000245629">
    <property type="component" value="Chromosome 2"/>
</dbReference>
<dbReference type="PANTHER" id="PTHR43547">
    <property type="entry name" value="TWO-COMPONENT HISTIDINE KINASE"/>
    <property type="match status" value="1"/>
</dbReference>
<dbReference type="SUPFAM" id="SSF52172">
    <property type="entry name" value="CheY-like"/>
    <property type="match status" value="1"/>
</dbReference>
<feature type="region of interest" description="Disordered" evidence="5">
    <location>
        <begin position="359"/>
        <end position="378"/>
    </location>
</feature>
<dbReference type="InterPro" id="IPR036097">
    <property type="entry name" value="HisK_dim/P_sf"/>
</dbReference>
<dbReference type="InterPro" id="IPR011006">
    <property type="entry name" value="CheY-like_superfamily"/>
</dbReference>
<feature type="domain" description="Response regulatory" evidence="6">
    <location>
        <begin position="25"/>
        <end position="142"/>
    </location>
</feature>
<dbReference type="EMBL" id="CP029353">
    <property type="protein sequence ID" value="AWK85963.1"/>
    <property type="molecule type" value="Genomic_DNA"/>
</dbReference>
<name>A0A2S2CN57_9PROT</name>
<evidence type="ECO:0000313" key="8">
    <source>
        <dbReference type="Proteomes" id="UP000245629"/>
    </source>
</evidence>
<organism evidence="7 8">
    <name type="scientific">Azospirillum thermophilum</name>
    <dbReference type="NCBI Taxonomy" id="2202148"/>
    <lineage>
        <taxon>Bacteria</taxon>
        <taxon>Pseudomonadati</taxon>
        <taxon>Pseudomonadota</taxon>
        <taxon>Alphaproteobacteria</taxon>
        <taxon>Rhodospirillales</taxon>
        <taxon>Azospirillaceae</taxon>
        <taxon>Azospirillum</taxon>
    </lineage>
</organism>
<accession>A0A2S2CN57</accession>
<dbReference type="OrthoDB" id="5497412at2"/>
<evidence type="ECO:0000256" key="4">
    <source>
        <dbReference type="PROSITE-ProRule" id="PRU00169"/>
    </source>
</evidence>
<evidence type="ECO:0000256" key="2">
    <source>
        <dbReference type="ARBA" id="ARBA00012438"/>
    </source>
</evidence>
<sequence length="378" mass="39886">MDLAFPADDTGSNLDEGAPRHPPRTILVVDDEPDLVAVVATELRCAGYRVLTAANGRDALERLGREPVDLVLADVSMPVMGGHELLRIVRSEHLGLADLPFLFLSALADRNDVIAGRQLGADDYLTKPVDFDLMLAAIAARLAAANRGAERRRAEVEEFRLEILSLLPHELLTPLTRILGWASLGKRSAERCACDIPECLSIAQALQEIDLGARALHHLVEGSIELVRIHGQPTRERQPTEIGDLVLGAVNVAKAHAAEAGVHLSAEIPDGLPEIDTDAHLLGSALCALLSEASKGMLRGDTVAVRIAWADARLDIVIERRSTAYPGRCGMTSLGIGSALAAAAAKALGGTFATTPVEGGDVSTLTLPGPSGAPLRSA</sequence>
<feature type="modified residue" description="4-aspartylphosphate" evidence="4">
    <location>
        <position position="74"/>
    </location>
</feature>
<dbReference type="GO" id="GO:0000155">
    <property type="term" value="F:phosphorelay sensor kinase activity"/>
    <property type="evidence" value="ECO:0007669"/>
    <property type="project" value="InterPro"/>
</dbReference>
<proteinExistence type="predicted"/>
<evidence type="ECO:0000256" key="1">
    <source>
        <dbReference type="ARBA" id="ARBA00000085"/>
    </source>
</evidence>
<dbReference type="Gene3D" id="1.10.287.130">
    <property type="match status" value="1"/>
</dbReference>
<keyword evidence="8" id="KW-1185">Reference proteome</keyword>
<dbReference type="SUPFAM" id="SSF47384">
    <property type="entry name" value="Homodimeric domain of signal transducing histidine kinase"/>
    <property type="match status" value="1"/>
</dbReference>
<dbReference type="KEGG" id="azz:DEW08_06550"/>
<dbReference type="Pfam" id="PF00072">
    <property type="entry name" value="Response_reg"/>
    <property type="match status" value="1"/>
</dbReference>
<dbReference type="AlphaFoldDB" id="A0A2S2CN57"/>
<dbReference type="CDD" id="cd17574">
    <property type="entry name" value="REC_OmpR"/>
    <property type="match status" value="1"/>
</dbReference>
<dbReference type="InterPro" id="IPR003661">
    <property type="entry name" value="HisK_dim/P_dom"/>
</dbReference>